<feature type="domain" description="RING-type" evidence="17">
    <location>
        <begin position="90"/>
        <end position="132"/>
    </location>
</feature>
<evidence type="ECO:0000256" key="15">
    <source>
        <dbReference type="SAM" id="MobiDB-lite"/>
    </source>
</evidence>
<dbReference type="GO" id="GO:0016567">
    <property type="term" value="P:protein ubiquitination"/>
    <property type="evidence" value="ECO:0007669"/>
    <property type="project" value="InterPro"/>
</dbReference>
<keyword evidence="19" id="KW-1185">Reference proteome</keyword>
<dbReference type="Proteomes" id="UP001386955">
    <property type="component" value="Unassembled WGS sequence"/>
</dbReference>
<evidence type="ECO:0000256" key="14">
    <source>
        <dbReference type="PROSITE-ProRule" id="PRU00175"/>
    </source>
</evidence>
<accession>A0AAN9SNR2</accession>
<evidence type="ECO:0000256" key="2">
    <source>
        <dbReference type="ARBA" id="ARBA00004167"/>
    </source>
</evidence>
<dbReference type="Gene3D" id="3.30.40.10">
    <property type="entry name" value="Zinc/RING finger domain, C3HC4 (zinc finger)"/>
    <property type="match status" value="1"/>
</dbReference>
<dbReference type="PANTHER" id="PTHR46913:SF1">
    <property type="entry name" value="RING-H2 FINGER PROTEIN ATL16"/>
    <property type="match status" value="1"/>
</dbReference>
<evidence type="ECO:0000313" key="19">
    <source>
        <dbReference type="Proteomes" id="UP001386955"/>
    </source>
</evidence>
<dbReference type="EC" id="2.3.2.27" evidence="4"/>
<evidence type="ECO:0000256" key="12">
    <source>
        <dbReference type="ARBA" id="ARBA00023136"/>
    </source>
</evidence>
<keyword evidence="7" id="KW-0479">Metal-binding</keyword>
<evidence type="ECO:0000256" key="9">
    <source>
        <dbReference type="ARBA" id="ARBA00022786"/>
    </source>
</evidence>
<sequence>MDAKAVMSSYVRPLVISAAGVICSTIAIAVYHCILLRYFVRPQRPQPSRNNLNNTTIKTNDGVQQDILNKIPVFSISTRTRDIHLDHNECAICLGQWEDADVVRLLPSCKHVFHRPCIDTWFMNHANCPVCRSPITYDSELPPPPLPMENSPHHPFTNVNDDVSGSTPMFQRPRPMLHHTLSLSSHMRRKSRGLVLGTLKRSLSLDQTSSYIAITIQGDHGGASSSSNSSSSSSSSSSRGVLISQYNYRSRSRMPSLLLRSFSQFRSNTSSGTYNAILPY</sequence>
<keyword evidence="8 14" id="KW-0863">Zinc-finger</keyword>
<feature type="region of interest" description="Disordered" evidence="15">
    <location>
        <begin position="219"/>
        <end position="240"/>
    </location>
</feature>
<dbReference type="CDD" id="cd16461">
    <property type="entry name" value="RING-H2_EL5-like"/>
    <property type="match status" value="1"/>
</dbReference>
<dbReference type="GO" id="GO:0008270">
    <property type="term" value="F:zinc ion binding"/>
    <property type="evidence" value="ECO:0007669"/>
    <property type="project" value="UniProtKB-KW"/>
</dbReference>
<comment type="similarity">
    <text evidence="13">Belongs to the RING-type zinc finger family. ATL subfamily.</text>
</comment>
<dbReference type="SMART" id="SM00184">
    <property type="entry name" value="RING"/>
    <property type="match status" value="1"/>
</dbReference>
<dbReference type="AlphaFoldDB" id="A0AAN9SNR2"/>
<dbReference type="InterPro" id="IPR013083">
    <property type="entry name" value="Znf_RING/FYVE/PHD"/>
</dbReference>
<keyword evidence="9" id="KW-0833">Ubl conjugation pathway</keyword>
<protein>
    <recommendedName>
        <fullName evidence="4">RING-type E3 ubiquitin transferase</fullName>
        <ecNumber evidence="4">2.3.2.27</ecNumber>
    </recommendedName>
</protein>
<dbReference type="GO" id="GO:0016020">
    <property type="term" value="C:membrane"/>
    <property type="evidence" value="ECO:0007669"/>
    <property type="project" value="UniProtKB-SubCell"/>
</dbReference>
<gene>
    <name evidence="18" type="ORF">VNO78_17746</name>
</gene>
<evidence type="ECO:0000256" key="3">
    <source>
        <dbReference type="ARBA" id="ARBA00004906"/>
    </source>
</evidence>
<evidence type="ECO:0000256" key="13">
    <source>
        <dbReference type="ARBA" id="ARBA00024209"/>
    </source>
</evidence>
<dbReference type="SUPFAM" id="SSF57850">
    <property type="entry name" value="RING/U-box"/>
    <property type="match status" value="1"/>
</dbReference>
<evidence type="ECO:0000313" key="18">
    <source>
        <dbReference type="EMBL" id="KAK7396617.1"/>
    </source>
</evidence>
<proteinExistence type="inferred from homology"/>
<dbReference type="InterPro" id="IPR001841">
    <property type="entry name" value="Znf_RING"/>
</dbReference>
<keyword evidence="5" id="KW-0808">Transferase</keyword>
<evidence type="ECO:0000256" key="4">
    <source>
        <dbReference type="ARBA" id="ARBA00012483"/>
    </source>
</evidence>
<dbReference type="EMBL" id="JAYMYS010000004">
    <property type="protein sequence ID" value="KAK7396617.1"/>
    <property type="molecule type" value="Genomic_DNA"/>
</dbReference>
<evidence type="ECO:0000259" key="17">
    <source>
        <dbReference type="PROSITE" id="PS50089"/>
    </source>
</evidence>
<comment type="pathway">
    <text evidence="3">Protein modification; protein ubiquitination.</text>
</comment>
<comment type="caution">
    <text evidence="18">The sequence shown here is derived from an EMBL/GenBank/DDBJ whole genome shotgun (WGS) entry which is preliminary data.</text>
</comment>
<evidence type="ECO:0000256" key="7">
    <source>
        <dbReference type="ARBA" id="ARBA00022723"/>
    </source>
</evidence>
<evidence type="ECO:0000256" key="1">
    <source>
        <dbReference type="ARBA" id="ARBA00000900"/>
    </source>
</evidence>
<evidence type="ECO:0000256" key="16">
    <source>
        <dbReference type="SAM" id="Phobius"/>
    </source>
</evidence>
<evidence type="ECO:0000256" key="6">
    <source>
        <dbReference type="ARBA" id="ARBA00022692"/>
    </source>
</evidence>
<organism evidence="18 19">
    <name type="scientific">Psophocarpus tetragonolobus</name>
    <name type="common">Winged bean</name>
    <name type="synonym">Dolichos tetragonolobus</name>
    <dbReference type="NCBI Taxonomy" id="3891"/>
    <lineage>
        <taxon>Eukaryota</taxon>
        <taxon>Viridiplantae</taxon>
        <taxon>Streptophyta</taxon>
        <taxon>Embryophyta</taxon>
        <taxon>Tracheophyta</taxon>
        <taxon>Spermatophyta</taxon>
        <taxon>Magnoliopsida</taxon>
        <taxon>eudicotyledons</taxon>
        <taxon>Gunneridae</taxon>
        <taxon>Pentapetalae</taxon>
        <taxon>rosids</taxon>
        <taxon>fabids</taxon>
        <taxon>Fabales</taxon>
        <taxon>Fabaceae</taxon>
        <taxon>Papilionoideae</taxon>
        <taxon>50 kb inversion clade</taxon>
        <taxon>NPAAA clade</taxon>
        <taxon>indigoferoid/millettioid clade</taxon>
        <taxon>Phaseoleae</taxon>
        <taxon>Psophocarpus</taxon>
    </lineage>
</organism>
<reference evidence="18 19" key="1">
    <citation type="submission" date="2024-01" db="EMBL/GenBank/DDBJ databases">
        <title>The genomes of 5 underutilized Papilionoideae crops provide insights into root nodulation and disease resistanc.</title>
        <authorList>
            <person name="Jiang F."/>
        </authorList>
    </citation>
    <scope>NUCLEOTIDE SEQUENCE [LARGE SCALE GENOMIC DNA]</scope>
    <source>
        <strain evidence="18">DUOXIRENSHENG_FW03</strain>
        <tissue evidence="18">Leaves</tissue>
    </source>
</reference>
<dbReference type="GO" id="GO:0061630">
    <property type="term" value="F:ubiquitin protein ligase activity"/>
    <property type="evidence" value="ECO:0007669"/>
    <property type="project" value="UniProtKB-EC"/>
</dbReference>
<dbReference type="PROSITE" id="PS50089">
    <property type="entry name" value="ZF_RING_2"/>
    <property type="match status" value="1"/>
</dbReference>
<keyword evidence="6 16" id="KW-0812">Transmembrane</keyword>
<evidence type="ECO:0000256" key="5">
    <source>
        <dbReference type="ARBA" id="ARBA00022679"/>
    </source>
</evidence>
<evidence type="ECO:0000256" key="10">
    <source>
        <dbReference type="ARBA" id="ARBA00022833"/>
    </source>
</evidence>
<dbReference type="InterPro" id="IPR044600">
    <property type="entry name" value="ATL1/ATL16-like"/>
</dbReference>
<dbReference type="Pfam" id="PF13639">
    <property type="entry name" value="zf-RING_2"/>
    <property type="match status" value="1"/>
</dbReference>
<feature type="transmembrane region" description="Helical" evidence="16">
    <location>
        <begin position="14"/>
        <end position="40"/>
    </location>
</feature>
<keyword evidence="11 16" id="KW-1133">Transmembrane helix</keyword>
<evidence type="ECO:0000256" key="8">
    <source>
        <dbReference type="ARBA" id="ARBA00022771"/>
    </source>
</evidence>
<comment type="catalytic activity">
    <reaction evidence="1">
        <text>S-ubiquitinyl-[E2 ubiquitin-conjugating enzyme]-L-cysteine + [acceptor protein]-L-lysine = [E2 ubiquitin-conjugating enzyme]-L-cysteine + N(6)-ubiquitinyl-[acceptor protein]-L-lysine.</text>
        <dbReference type="EC" id="2.3.2.27"/>
    </reaction>
</comment>
<evidence type="ECO:0000256" key="11">
    <source>
        <dbReference type="ARBA" id="ARBA00022989"/>
    </source>
</evidence>
<dbReference type="PANTHER" id="PTHR46913">
    <property type="entry name" value="RING-H2 FINGER PROTEIN ATL16"/>
    <property type="match status" value="1"/>
</dbReference>
<name>A0AAN9SNR2_PSOTE</name>
<feature type="compositionally biased region" description="Low complexity" evidence="15">
    <location>
        <begin position="224"/>
        <end position="238"/>
    </location>
</feature>
<keyword evidence="10" id="KW-0862">Zinc</keyword>
<keyword evidence="12 16" id="KW-0472">Membrane</keyword>
<comment type="subcellular location">
    <subcellularLocation>
        <location evidence="2">Membrane</location>
        <topology evidence="2">Single-pass membrane protein</topology>
    </subcellularLocation>
</comment>